<gene>
    <name evidence="2" type="ORF">F1735_27645</name>
</gene>
<comment type="caution">
    <text evidence="2">The sequence shown here is derived from an EMBL/GenBank/DDBJ whole genome shotgun (WGS) entry which is preliminary data.</text>
</comment>
<keyword evidence="1" id="KW-0812">Transmembrane</keyword>
<proteinExistence type="predicted"/>
<reference evidence="2 3" key="1">
    <citation type="submission" date="2019-10" db="EMBL/GenBank/DDBJ databases">
        <title>Taxonomy of Antarctic Massilia spp.: description of Massilia rubra sp. nov., Massilia aquatica sp. nov., Massilia mucilaginosa sp. nov., Massilia frigida sp. nov. isolated from streams, lakes and regoliths.</title>
        <authorList>
            <person name="Holochova P."/>
            <person name="Sedlacek I."/>
            <person name="Kralova S."/>
            <person name="Maslanova I."/>
            <person name="Busse H.-J."/>
            <person name="Stankova E."/>
            <person name="Vrbovska V."/>
            <person name="Kovarovic V."/>
            <person name="Bartak M."/>
            <person name="Svec P."/>
            <person name="Pantucek R."/>
        </authorList>
    </citation>
    <scope>NUCLEOTIDE SEQUENCE [LARGE SCALE GENOMIC DNA]</scope>
    <source>
        <strain evidence="2 3">CCM 8694</strain>
    </source>
</reference>
<dbReference type="Proteomes" id="UP000610594">
    <property type="component" value="Unassembled WGS sequence"/>
</dbReference>
<organism evidence="2 3">
    <name type="scientific">Massilia genomosp. 1</name>
    <dbReference type="NCBI Taxonomy" id="2609280"/>
    <lineage>
        <taxon>Bacteria</taxon>
        <taxon>Pseudomonadati</taxon>
        <taxon>Pseudomonadota</taxon>
        <taxon>Betaproteobacteria</taxon>
        <taxon>Burkholderiales</taxon>
        <taxon>Oxalobacteraceae</taxon>
        <taxon>Telluria group</taxon>
        <taxon>Massilia</taxon>
    </lineage>
</organism>
<evidence type="ECO:0000313" key="2">
    <source>
        <dbReference type="EMBL" id="NHZ66024.1"/>
    </source>
</evidence>
<feature type="transmembrane region" description="Helical" evidence="1">
    <location>
        <begin position="109"/>
        <end position="133"/>
    </location>
</feature>
<evidence type="ECO:0000313" key="3">
    <source>
        <dbReference type="Proteomes" id="UP000610594"/>
    </source>
</evidence>
<protein>
    <submittedName>
        <fullName evidence="2">Uncharacterized protein</fullName>
    </submittedName>
</protein>
<sequence>MNQLTEQSSDIFSKRLTYAACGLWLMSLALPGFMVDSRAEPLFGGMILLLGILFGWAVHGWSAYANIFFLVAAVALFSGRRPRGSVLTMLALAATLPLFKGVIQDAGSGAILPVVGWGWGAVLWIFSLILLTTAAATRTQLLSLLGARVVLGLLLVSLVAAAGFHLNQRSAVNSQERSLYLSGGMAFTRVPPCDLPLTSVDAPLLPHNAIVALDVDPDLVNVAGGTPYLWLPKLPNYQNSDFAWVTFRDPVISGGEVMVRFAIRPDRPVLQARKTEQGAVLRLLSSASGPVLYEQELKVTSTLRGRPLYCPMSTQIFTGLRVGYDTNILRAVGQEYVAPRPEKLVEEEARIPCNLSAEDKDGMEGLRDWDGRQVILQPESVRARPGFCSDTYIVLTDISDYSAGGLKDLSPVAQVFDRKTLRPLATFNDGRVCPKVSCEEAPRETARGVRVSDAQIIVETTSGDLVAKRL</sequence>
<evidence type="ECO:0000256" key="1">
    <source>
        <dbReference type="SAM" id="Phobius"/>
    </source>
</evidence>
<name>A0ABX0N792_9BURK</name>
<keyword evidence="3" id="KW-1185">Reference proteome</keyword>
<feature type="transmembrane region" description="Helical" evidence="1">
    <location>
        <begin position="84"/>
        <end position="103"/>
    </location>
</feature>
<dbReference type="EMBL" id="WHJF01000109">
    <property type="protein sequence ID" value="NHZ66024.1"/>
    <property type="molecule type" value="Genomic_DNA"/>
</dbReference>
<feature type="transmembrane region" description="Helical" evidence="1">
    <location>
        <begin position="16"/>
        <end position="35"/>
    </location>
</feature>
<dbReference type="RefSeq" id="WP_167239937.1">
    <property type="nucleotide sequence ID" value="NZ_WHJF01000109.1"/>
</dbReference>
<feature type="transmembrane region" description="Helical" evidence="1">
    <location>
        <begin position="145"/>
        <end position="166"/>
    </location>
</feature>
<keyword evidence="1" id="KW-1133">Transmembrane helix</keyword>
<keyword evidence="1" id="KW-0472">Membrane</keyword>
<feature type="transmembrane region" description="Helical" evidence="1">
    <location>
        <begin position="47"/>
        <end position="77"/>
    </location>
</feature>
<accession>A0ABX0N792</accession>